<name>A0A4Y6V8V8_9PROT</name>
<evidence type="ECO:0000259" key="1">
    <source>
        <dbReference type="Pfam" id="PF03372"/>
    </source>
</evidence>
<dbReference type="InterPro" id="IPR005135">
    <property type="entry name" value="Endo/exonuclease/phosphatase"/>
</dbReference>
<dbReference type="EMBL" id="CP032485">
    <property type="protein sequence ID" value="QDH24805.1"/>
    <property type="molecule type" value="Genomic_DNA"/>
</dbReference>
<keyword evidence="2" id="KW-0255">Endonuclease</keyword>
<keyword evidence="2" id="KW-0378">Hydrolase</keyword>
<dbReference type="RefSeq" id="WP_141492648.1">
    <property type="nucleotide sequence ID" value="NZ_CP032485.1"/>
</dbReference>
<keyword evidence="3" id="KW-1185">Reference proteome</keyword>
<dbReference type="SUPFAM" id="SSF56219">
    <property type="entry name" value="DNase I-like"/>
    <property type="match status" value="1"/>
</dbReference>
<dbReference type="GO" id="GO:0004519">
    <property type="term" value="F:endonuclease activity"/>
    <property type="evidence" value="ECO:0007669"/>
    <property type="project" value="UniProtKB-KW"/>
</dbReference>
<evidence type="ECO:0000313" key="3">
    <source>
        <dbReference type="Proteomes" id="UP000317214"/>
    </source>
</evidence>
<dbReference type="Gene3D" id="3.60.10.10">
    <property type="entry name" value="Endonuclease/exonuclease/phosphatase"/>
    <property type="match status" value="1"/>
</dbReference>
<sequence>MCHSPSAQAHTLKISTWNLDWLTSRQTGDSALPEDVQGRTENDFQRLRKYAQHLNADILAVQEVDDLPALKRVLNTNDYQLFLSTDDVVQKTGLAVRKSLAVTVNEPLQELDINPQAVHHLRTGLDVTLSDGKTTLRLLVVHLKTGCWDQPLTQKQHSCPTLYKQFTLLENWIAERQDEGKPFAVLGDFNRRLTPSDPLMAHLEAVAPVTLVTSGFASPCWGGESFIDHIILGNDAKNWLVPDSLLVMTYRKDTAPQGLSDHCPVSVKLALP</sequence>
<dbReference type="GO" id="GO:0004527">
    <property type="term" value="F:exonuclease activity"/>
    <property type="evidence" value="ECO:0007669"/>
    <property type="project" value="UniProtKB-KW"/>
</dbReference>
<gene>
    <name evidence="2" type="ORF">D5366_05755</name>
</gene>
<accession>A0A4Y6V8V8</accession>
<dbReference type="KEGG" id="ntn:D5366_05755"/>
<dbReference type="InterPro" id="IPR036691">
    <property type="entry name" value="Endo/exonu/phosph_ase_sf"/>
</dbReference>
<dbReference type="Proteomes" id="UP000317214">
    <property type="component" value="Chromosome"/>
</dbReference>
<dbReference type="OrthoDB" id="395856at2"/>
<evidence type="ECO:0000313" key="2">
    <source>
        <dbReference type="EMBL" id="QDH24805.1"/>
    </source>
</evidence>
<proteinExistence type="predicted"/>
<organism evidence="2 3">
    <name type="scientific">Neokomagataea tanensis</name>
    <dbReference type="NCBI Taxonomy" id="661191"/>
    <lineage>
        <taxon>Bacteria</taxon>
        <taxon>Pseudomonadati</taxon>
        <taxon>Pseudomonadota</taxon>
        <taxon>Alphaproteobacteria</taxon>
        <taxon>Acetobacterales</taxon>
        <taxon>Acetobacteraceae</taxon>
        <taxon>Neokomagataea</taxon>
    </lineage>
</organism>
<keyword evidence="2" id="KW-0540">Nuclease</keyword>
<feature type="domain" description="Endonuclease/exonuclease/phosphatase" evidence="1">
    <location>
        <begin position="16"/>
        <end position="234"/>
    </location>
</feature>
<dbReference type="AlphaFoldDB" id="A0A4Y6V8V8"/>
<dbReference type="Pfam" id="PF03372">
    <property type="entry name" value="Exo_endo_phos"/>
    <property type="match status" value="1"/>
</dbReference>
<reference evidence="2 3" key="1">
    <citation type="submission" date="2018-09" db="EMBL/GenBank/DDBJ databases">
        <title>The complete genome sequence of Neokomagataea tanensis NBRC 106556(T).</title>
        <authorList>
            <person name="Chua K.-O."/>
            <person name="See-Too W.-S."/>
            <person name="Hong K.-W."/>
            <person name="Yin W.-F."/>
            <person name="Chan K.-G."/>
        </authorList>
    </citation>
    <scope>NUCLEOTIDE SEQUENCE [LARGE SCALE GENOMIC DNA]</scope>
    <source>
        <strain evidence="3">AH13 \ NBRC 106556</strain>
    </source>
</reference>
<protein>
    <submittedName>
        <fullName evidence="2">Endonuclease/exonuclease/phosphatase family protein</fullName>
    </submittedName>
</protein>
<keyword evidence="2" id="KW-0269">Exonuclease</keyword>